<dbReference type="EMBL" id="FOIN01000035">
    <property type="protein sequence ID" value="SET74275.1"/>
    <property type="molecule type" value="Genomic_DNA"/>
</dbReference>
<organism evidence="2 3">
    <name type="scientific">Thomasclavelia cocleata</name>
    <dbReference type="NCBI Taxonomy" id="69824"/>
    <lineage>
        <taxon>Bacteria</taxon>
        <taxon>Bacillati</taxon>
        <taxon>Bacillota</taxon>
        <taxon>Erysipelotrichia</taxon>
        <taxon>Erysipelotrichales</taxon>
        <taxon>Coprobacillaceae</taxon>
        <taxon>Thomasclavelia</taxon>
    </lineage>
</organism>
<name>A0A1I0GSH6_9FIRM</name>
<accession>A0A1I0GSH6</accession>
<evidence type="ECO:0000313" key="3">
    <source>
        <dbReference type="Proteomes" id="UP000198558"/>
    </source>
</evidence>
<dbReference type="SUPFAM" id="SSF53795">
    <property type="entry name" value="PEP carboxykinase-like"/>
    <property type="match status" value="1"/>
</dbReference>
<sequence>MYKFIIKLADLKIYIHCHYQYCFNMCQDYIVNDKDYDFKISTNEDELLKEKKDFDKFDIGYIESLTVYRLIAEKIPLYNRFLMHGAVITYNQIGLMFIAPSGTGKSTHIRLWKKYFGKHVEIINGDKPILSIENNKVYAYGTPWCGKEKWQKNKKTVLNAICFIEQGKNNTIDKINIDQHIVSLIKEVYLSTDSSSINHIFNCLDTLIQNVSFYKLTCDISQNAVKSSFEALTHLSFNDSKIDK</sequence>
<dbReference type="Proteomes" id="UP000490821">
    <property type="component" value="Unassembled WGS sequence"/>
</dbReference>
<evidence type="ECO:0000313" key="2">
    <source>
        <dbReference type="EMBL" id="SET74275.1"/>
    </source>
</evidence>
<dbReference type="AlphaFoldDB" id="A0A1I0GSH6"/>
<reference evidence="3" key="2">
    <citation type="submission" date="2016-10" db="EMBL/GenBank/DDBJ databases">
        <authorList>
            <person name="Varghese N."/>
            <person name="Submissions S."/>
        </authorList>
    </citation>
    <scope>NUCLEOTIDE SEQUENCE [LARGE SCALE GENOMIC DNA]</scope>
    <source>
        <strain evidence="3">DSM 1551</strain>
    </source>
</reference>
<evidence type="ECO:0008006" key="5">
    <source>
        <dbReference type="Google" id="ProtNLM"/>
    </source>
</evidence>
<dbReference type="GeneID" id="78289157"/>
<dbReference type="OrthoDB" id="384098at2"/>
<evidence type="ECO:0000313" key="4">
    <source>
        <dbReference type="Proteomes" id="UP000490821"/>
    </source>
</evidence>
<gene>
    <name evidence="1" type="ORF">IMSAGC017_01138</name>
    <name evidence="2" type="ORF">SAMN04489758_13514</name>
</gene>
<reference evidence="1 4" key="3">
    <citation type="journal article" date="2020" name="Microbiome">
        <title>Single-cell genomics of uncultured bacteria reveals dietary fiber responders in the mouse gut microbiota.</title>
        <authorList>
            <person name="Chijiiwa R."/>
            <person name="Hosokawa M."/>
            <person name="Kogawa M."/>
            <person name="Nishikawa Y."/>
            <person name="Ide K."/>
            <person name="Sakanashi C."/>
            <person name="Takahashi K."/>
            <person name="Takeyama H."/>
        </authorList>
    </citation>
    <scope>NUCLEOTIDE SEQUENCE [LARGE SCALE GENOMIC DNA]</scope>
    <source>
        <strain evidence="1">IMSAGC_017</strain>
    </source>
</reference>
<protein>
    <recommendedName>
        <fullName evidence="5">SynChlorMet cassette protein ScmC</fullName>
    </recommendedName>
</protein>
<dbReference type="RefSeq" id="WP_092355715.1">
    <property type="nucleotide sequence ID" value="NZ_BLMI01000135.1"/>
</dbReference>
<evidence type="ECO:0000313" key="1">
    <source>
        <dbReference type="EMBL" id="GFI41098.1"/>
    </source>
</evidence>
<dbReference type="EMBL" id="BLMI01000135">
    <property type="protein sequence ID" value="GFI41098.1"/>
    <property type="molecule type" value="Genomic_DNA"/>
</dbReference>
<keyword evidence="3" id="KW-1185">Reference proteome</keyword>
<proteinExistence type="predicted"/>
<dbReference type="Proteomes" id="UP000198558">
    <property type="component" value="Unassembled WGS sequence"/>
</dbReference>
<reference evidence="2" key="1">
    <citation type="submission" date="2016-10" db="EMBL/GenBank/DDBJ databases">
        <authorList>
            <person name="de Groot N.N."/>
        </authorList>
    </citation>
    <scope>NUCLEOTIDE SEQUENCE [LARGE SCALE GENOMIC DNA]</scope>
    <source>
        <strain evidence="2">DSM 1551</strain>
    </source>
</reference>